<proteinExistence type="predicted"/>
<dbReference type="EMBL" id="BPWL01000005">
    <property type="protein sequence ID" value="GJJ10187.1"/>
    <property type="molecule type" value="Genomic_DNA"/>
</dbReference>
<organism evidence="1 2">
    <name type="scientific">Clathrus columnatus</name>
    <dbReference type="NCBI Taxonomy" id="1419009"/>
    <lineage>
        <taxon>Eukaryota</taxon>
        <taxon>Fungi</taxon>
        <taxon>Dikarya</taxon>
        <taxon>Basidiomycota</taxon>
        <taxon>Agaricomycotina</taxon>
        <taxon>Agaricomycetes</taxon>
        <taxon>Phallomycetidae</taxon>
        <taxon>Phallales</taxon>
        <taxon>Clathraceae</taxon>
        <taxon>Clathrus</taxon>
    </lineage>
</organism>
<gene>
    <name evidence="1" type="ORF">Clacol_004413</name>
</gene>
<reference evidence="1" key="1">
    <citation type="submission" date="2021-10" db="EMBL/GenBank/DDBJ databases">
        <title>De novo Genome Assembly of Clathrus columnatus (Basidiomycota, Fungi) Using Illumina and Nanopore Sequence Data.</title>
        <authorList>
            <person name="Ogiso-Tanaka E."/>
            <person name="Itagaki H."/>
            <person name="Hosoya T."/>
            <person name="Hosaka K."/>
        </authorList>
    </citation>
    <scope>NUCLEOTIDE SEQUENCE</scope>
    <source>
        <strain evidence="1">MO-923</strain>
    </source>
</reference>
<dbReference type="Proteomes" id="UP001050691">
    <property type="component" value="Unassembled WGS sequence"/>
</dbReference>
<keyword evidence="2" id="KW-1185">Reference proteome</keyword>
<accession>A0AAV5A6F3</accession>
<evidence type="ECO:0000313" key="1">
    <source>
        <dbReference type="EMBL" id="GJJ10187.1"/>
    </source>
</evidence>
<name>A0AAV5A6F3_9AGAM</name>
<dbReference type="AlphaFoldDB" id="A0AAV5A6F3"/>
<protein>
    <submittedName>
        <fullName evidence="1">Uncharacterized protein</fullName>
    </submittedName>
</protein>
<sequence>MDKLEEDIRQLQVNTSSKNQTKLPLPPYIFVEERGRGTTVLISRQATAACESKLLRDWEIPVSEGALQ</sequence>
<evidence type="ECO:0000313" key="2">
    <source>
        <dbReference type="Proteomes" id="UP001050691"/>
    </source>
</evidence>
<comment type="caution">
    <text evidence="1">The sequence shown here is derived from an EMBL/GenBank/DDBJ whole genome shotgun (WGS) entry which is preliminary data.</text>
</comment>